<dbReference type="InterPro" id="IPR041694">
    <property type="entry name" value="ADH_N_2"/>
</dbReference>
<dbReference type="SMART" id="SM00829">
    <property type="entry name" value="PKS_ER"/>
    <property type="match status" value="1"/>
</dbReference>
<dbReference type="OrthoDB" id="809632at2759"/>
<dbReference type="SUPFAM" id="SSF51735">
    <property type="entry name" value="NAD(P)-binding Rossmann-fold domains"/>
    <property type="match status" value="1"/>
</dbReference>
<name>A0A1E4RCE9_9ASCO</name>
<dbReference type="Proteomes" id="UP000095085">
    <property type="component" value="Unassembled WGS sequence"/>
</dbReference>
<dbReference type="RefSeq" id="XP_020073983.1">
    <property type="nucleotide sequence ID" value="XM_020222630.1"/>
</dbReference>
<dbReference type="Gene3D" id="3.90.180.10">
    <property type="entry name" value="Medium-chain alcohol dehydrogenases, catalytic domain"/>
    <property type="match status" value="1"/>
</dbReference>
<dbReference type="InterPro" id="IPR013149">
    <property type="entry name" value="ADH-like_C"/>
</dbReference>
<dbReference type="CDD" id="cd05288">
    <property type="entry name" value="PGDH"/>
    <property type="match status" value="1"/>
</dbReference>
<dbReference type="Pfam" id="PF00107">
    <property type="entry name" value="ADH_zinc_N"/>
    <property type="match status" value="1"/>
</dbReference>
<dbReference type="PANTHER" id="PTHR43205:SF19">
    <property type="entry name" value="ENOYL REDUCTASE (ER) DOMAIN-CONTAINING PROTEIN"/>
    <property type="match status" value="1"/>
</dbReference>
<dbReference type="GO" id="GO:0016628">
    <property type="term" value="F:oxidoreductase activity, acting on the CH-CH group of donors, NAD or NADP as acceptor"/>
    <property type="evidence" value="ECO:0007669"/>
    <property type="project" value="InterPro"/>
</dbReference>
<evidence type="ECO:0000313" key="3">
    <source>
        <dbReference type="EMBL" id="ODV64916.1"/>
    </source>
</evidence>
<reference evidence="4" key="1">
    <citation type="submission" date="2016-05" db="EMBL/GenBank/DDBJ databases">
        <title>Comparative genomics of biotechnologically important yeasts.</title>
        <authorList>
            <consortium name="DOE Joint Genome Institute"/>
            <person name="Riley R."/>
            <person name="Haridas S."/>
            <person name="Wolfe K.H."/>
            <person name="Lopes M.R."/>
            <person name="Hittinger C.T."/>
            <person name="Goker M."/>
            <person name="Salamov A."/>
            <person name="Wisecaver J."/>
            <person name="Long T.M."/>
            <person name="Aerts A.L."/>
            <person name="Barry K."/>
            <person name="Choi C."/>
            <person name="Clum A."/>
            <person name="Coughlan A.Y."/>
            <person name="Deshpande S."/>
            <person name="Douglass A.P."/>
            <person name="Hanson S.J."/>
            <person name="Klenk H.-P."/>
            <person name="Labutti K."/>
            <person name="Lapidus A."/>
            <person name="Lindquist E."/>
            <person name="Lipzen A."/>
            <person name="Meier-Kolthoff J.P."/>
            <person name="Ohm R.A."/>
            <person name="Otillar R.P."/>
            <person name="Pangilinan J."/>
            <person name="Peng Y."/>
            <person name="Rokas A."/>
            <person name="Rosa C.A."/>
            <person name="Scheuner C."/>
            <person name="Sibirny A.A."/>
            <person name="Slot J.C."/>
            <person name="Stielow J.B."/>
            <person name="Sun H."/>
            <person name="Kurtzman C.P."/>
            <person name="Blackwell M."/>
            <person name="Grigoriev I.V."/>
            <person name="Jeffries T.W."/>
        </authorList>
    </citation>
    <scope>NUCLEOTIDE SEQUENCE [LARGE SCALE GENOMIC DNA]</scope>
    <source>
        <strain evidence="4">NRRL Y-1933</strain>
    </source>
</reference>
<dbReference type="InterPro" id="IPR036291">
    <property type="entry name" value="NAD(P)-bd_dom_sf"/>
</dbReference>
<dbReference type="EMBL" id="KV454546">
    <property type="protein sequence ID" value="ODV64916.1"/>
    <property type="molecule type" value="Genomic_DNA"/>
</dbReference>
<protein>
    <submittedName>
        <fullName evidence="3">Quinone oxidoreductase</fullName>
    </submittedName>
</protein>
<dbReference type="Gene3D" id="3.40.50.720">
    <property type="entry name" value="NAD(P)-binding Rossmann-like Domain"/>
    <property type="match status" value="1"/>
</dbReference>
<evidence type="ECO:0000259" key="2">
    <source>
        <dbReference type="SMART" id="SM00829"/>
    </source>
</evidence>
<dbReference type="AlphaFoldDB" id="A0A1E4RCE9"/>
<dbReference type="InterPro" id="IPR045010">
    <property type="entry name" value="MDR_fam"/>
</dbReference>
<dbReference type="Pfam" id="PF16884">
    <property type="entry name" value="ADH_N_2"/>
    <property type="match status" value="1"/>
</dbReference>
<keyword evidence="1" id="KW-0560">Oxidoreductase</keyword>
<dbReference type="InterPro" id="IPR011032">
    <property type="entry name" value="GroES-like_sf"/>
</dbReference>
<dbReference type="InterPro" id="IPR020843">
    <property type="entry name" value="ER"/>
</dbReference>
<dbReference type="FunFam" id="3.40.50.720:FF:000121">
    <property type="entry name" value="Prostaglandin reductase 2"/>
    <property type="match status" value="1"/>
</dbReference>
<feature type="domain" description="Enoyl reductase (ER)" evidence="2">
    <location>
        <begin position="26"/>
        <end position="355"/>
    </location>
</feature>
<dbReference type="SUPFAM" id="SSF50129">
    <property type="entry name" value="GroES-like"/>
    <property type="match status" value="1"/>
</dbReference>
<gene>
    <name evidence="3" type="ORF">HYPBUDRAFT_163689</name>
</gene>
<sequence length="362" mass="40096">MSKITSSSGFVLHKAPTKDLNFNLEAEDATFKLVERPIHELKKGELLVKTLYLSNDPTQRVWIQKGIKRENLYVEPVREGDQMRSSALGVVVDSKSPKFKKGDIINATLKWFDYCVIPDYLATHKIEDTSIPLTMYLDVLGVTGLTAYFGLFKVVNLKATDTILVSAASGATGSMVVQMAKKVIGCKKVIGISGGDDKCKFVESLGADKCLNYKDANFTKNLATVLGKDKFDYFFDGVGGRILDLGLGCLKNFGTCIACGAISGYNDLEKSKISNWSHIIVKRLNVKGFIVLDYEKQFQRAITDILQWYKEGKIQINQSTVTVVDLSKTKDQFTKVPQSWGMLFTSDKGPGKLLTKVAEPKL</sequence>
<organism evidence="3 4">
    <name type="scientific">Hyphopichia burtonii NRRL Y-1933</name>
    <dbReference type="NCBI Taxonomy" id="984485"/>
    <lineage>
        <taxon>Eukaryota</taxon>
        <taxon>Fungi</taxon>
        <taxon>Dikarya</taxon>
        <taxon>Ascomycota</taxon>
        <taxon>Saccharomycotina</taxon>
        <taxon>Pichiomycetes</taxon>
        <taxon>Debaryomycetaceae</taxon>
        <taxon>Hyphopichia</taxon>
    </lineage>
</organism>
<proteinExistence type="predicted"/>
<dbReference type="PANTHER" id="PTHR43205">
    <property type="entry name" value="PROSTAGLANDIN REDUCTASE"/>
    <property type="match status" value="1"/>
</dbReference>
<dbReference type="STRING" id="984485.A0A1E4RCE9"/>
<keyword evidence="4" id="KW-1185">Reference proteome</keyword>
<dbReference type="GeneID" id="30997179"/>
<evidence type="ECO:0000313" key="4">
    <source>
        <dbReference type="Proteomes" id="UP000095085"/>
    </source>
</evidence>
<evidence type="ECO:0000256" key="1">
    <source>
        <dbReference type="ARBA" id="ARBA00023002"/>
    </source>
</evidence>
<accession>A0A1E4RCE9</accession>